<dbReference type="Proteomes" id="UP000199514">
    <property type="component" value="Unassembled WGS sequence"/>
</dbReference>
<evidence type="ECO:0000313" key="3">
    <source>
        <dbReference type="Proteomes" id="UP000199514"/>
    </source>
</evidence>
<keyword evidence="3" id="KW-1185">Reference proteome</keyword>
<reference evidence="2 3" key="1">
    <citation type="submission" date="2016-10" db="EMBL/GenBank/DDBJ databases">
        <authorList>
            <person name="de Groot N.N."/>
        </authorList>
    </citation>
    <scope>NUCLEOTIDE SEQUENCE [LARGE SCALE GENOMIC DNA]</scope>
    <source>
        <strain evidence="2 3">DSM 6793</strain>
    </source>
</reference>
<keyword evidence="1" id="KW-1133">Transmembrane helix</keyword>
<organism evidence="2 3">
    <name type="scientific">Flexibacter flexilis DSM 6793</name>
    <dbReference type="NCBI Taxonomy" id="927664"/>
    <lineage>
        <taxon>Bacteria</taxon>
        <taxon>Pseudomonadati</taxon>
        <taxon>Bacteroidota</taxon>
        <taxon>Cytophagia</taxon>
        <taxon>Cytophagales</taxon>
        <taxon>Flexibacteraceae</taxon>
        <taxon>Flexibacter</taxon>
    </lineage>
</organism>
<feature type="transmembrane region" description="Helical" evidence="1">
    <location>
        <begin position="119"/>
        <end position="141"/>
    </location>
</feature>
<sequence length="169" mass="18882">MFYILKVLFIHIKQTVLLLHFMRKSEIILLSLAILSAYLKSISVPGGAFLTTILLGTLALFYSPMGFLYLNNIKFSGIFSKESYRDISGMQILGAIFIGKALAVSVVGALFTLQSWPRANLLLSGALMLDLVVGAIVFVKFFQTPTPYFRQNITRIGIWLLITILLLIF</sequence>
<name>A0A1I1FE93_9BACT</name>
<dbReference type="EMBL" id="FOLE01000002">
    <property type="protein sequence ID" value="SFB95453.1"/>
    <property type="molecule type" value="Genomic_DNA"/>
</dbReference>
<dbReference type="AlphaFoldDB" id="A0A1I1FE93"/>
<accession>A0A1I1FE93</accession>
<proteinExistence type="predicted"/>
<evidence type="ECO:0000313" key="2">
    <source>
        <dbReference type="EMBL" id="SFB95453.1"/>
    </source>
</evidence>
<protein>
    <submittedName>
        <fullName evidence="2">Uncharacterized protein</fullName>
    </submittedName>
</protein>
<gene>
    <name evidence="2" type="ORF">SAMN05421780_10287</name>
</gene>
<keyword evidence="1" id="KW-0472">Membrane</keyword>
<feature type="transmembrane region" description="Helical" evidence="1">
    <location>
        <begin position="48"/>
        <end position="71"/>
    </location>
</feature>
<feature type="transmembrane region" description="Helical" evidence="1">
    <location>
        <begin position="153"/>
        <end position="168"/>
    </location>
</feature>
<feature type="transmembrane region" description="Helical" evidence="1">
    <location>
        <begin position="92"/>
        <end position="113"/>
    </location>
</feature>
<feature type="transmembrane region" description="Helical" evidence="1">
    <location>
        <begin position="21"/>
        <end position="42"/>
    </location>
</feature>
<keyword evidence="1" id="KW-0812">Transmembrane</keyword>
<evidence type="ECO:0000256" key="1">
    <source>
        <dbReference type="SAM" id="Phobius"/>
    </source>
</evidence>